<keyword evidence="2" id="KW-1185">Reference proteome</keyword>
<protein>
    <submittedName>
        <fullName evidence="1">Uncharacterized protein</fullName>
    </submittedName>
</protein>
<dbReference type="EMBL" id="LYMM01000014">
    <property type="protein sequence ID" value="PNU06043.1"/>
    <property type="molecule type" value="Genomic_DNA"/>
</dbReference>
<dbReference type="AlphaFoldDB" id="A0A2K2G4S4"/>
<name>A0A2K2G4S4_9SPHN</name>
<evidence type="ECO:0000313" key="2">
    <source>
        <dbReference type="Proteomes" id="UP000236327"/>
    </source>
</evidence>
<evidence type="ECO:0000313" key="1">
    <source>
        <dbReference type="EMBL" id="PNU06043.1"/>
    </source>
</evidence>
<gene>
    <name evidence="1" type="ORF">A8V01_13345</name>
</gene>
<sequence length="141" mass="16889">MDISMHVRLEVFDNAKKRLPDIFGVDAECLRDDRDRLFLAEKEVDGLGHIGRLFAQYRFKLAGMTRKLSFTLPTFMCTTRSKKKFAKRSQDFLCGHGRFHAEKEENYRSSAFLLPLHFARRRKYDAHSRTQRQTWRDQWMR</sequence>
<comment type="caution">
    <text evidence="1">The sequence shown here is derived from an EMBL/GenBank/DDBJ whole genome shotgun (WGS) entry which is preliminary data.</text>
</comment>
<organism evidence="1 2">
    <name type="scientific">Novosphingobium guangzhouense</name>
    <dbReference type="NCBI Taxonomy" id="1850347"/>
    <lineage>
        <taxon>Bacteria</taxon>
        <taxon>Pseudomonadati</taxon>
        <taxon>Pseudomonadota</taxon>
        <taxon>Alphaproteobacteria</taxon>
        <taxon>Sphingomonadales</taxon>
        <taxon>Sphingomonadaceae</taxon>
        <taxon>Novosphingobium</taxon>
    </lineage>
</organism>
<reference evidence="1 2" key="1">
    <citation type="submission" date="2016-05" db="EMBL/GenBank/DDBJ databases">
        <title>Complete genome sequence of Novosphingobium guangzhouense SA925(T).</title>
        <authorList>
            <person name="Sha S."/>
        </authorList>
    </citation>
    <scope>NUCLEOTIDE SEQUENCE [LARGE SCALE GENOMIC DNA]</scope>
    <source>
        <strain evidence="1 2">SA925</strain>
    </source>
</reference>
<dbReference type="Proteomes" id="UP000236327">
    <property type="component" value="Unassembled WGS sequence"/>
</dbReference>
<accession>A0A2K2G4S4</accession>
<proteinExistence type="predicted"/>